<protein>
    <submittedName>
        <fullName evidence="1">Uncharacterized protein</fullName>
    </submittedName>
</protein>
<dbReference type="AlphaFoldDB" id="A0A6L2MGA4"/>
<organism evidence="1">
    <name type="scientific">Tanacetum cinerariifolium</name>
    <name type="common">Dalmatian daisy</name>
    <name type="synonym">Chrysanthemum cinerariifolium</name>
    <dbReference type="NCBI Taxonomy" id="118510"/>
    <lineage>
        <taxon>Eukaryota</taxon>
        <taxon>Viridiplantae</taxon>
        <taxon>Streptophyta</taxon>
        <taxon>Embryophyta</taxon>
        <taxon>Tracheophyta</taxon>
        <taxon>Spermatophyta</taxon>
        <taxon>Magnoliopsida</taxon>
        <taxon>eudicotyledons</taxon>
        <taxon>Gunneridae</taxon>
        <taxon>Pentapetalae</taxon>
        <taxon>asterids</taxon>
        <taxon>campanulids</taxon>
        <taxon>Asterales</taxon>
        <taxon>Asteraceae</taxon>
        <taxon>Asteroideae</taxon>
        <taxon>Anthemideae</taxon>
        <taxon>Anthemidinae</taxon>
        <taxon>Tanacetum</taxon>
    </lineage>
</organism>
<reference evidence="1" key="1">
    <citation type="journal article" date="2019" name="Sci. Rep.">
        <title>Draft genome of Tanacetum cinerariifolium, the natural source of mosquito coil.</title>
        <authorList>
            <person name="Yamashiro T."/>
            <person name="Shiraishi A."/>
            <person name="Satake H."/>
            <person name="Nakayama K."/>
        </authorList>
    </citation>
    <scope>NUCLEOTIDE SEQUENCE</scope>
</reference>
<evidence type="ECO:0000313" key="1">
    <source>
        <dbReference type="EMBL" id="GEU73023.1"/>
    </source>
</evidence>
<proteinExistence type="predicted"/>
<comment type="caution">
    <text evidence="1">The sequence shown here is derived from an EMBL/GenBank/DDBJ whole genome shotgun (WGS) entry which is preliminary data.</text>
</comment>
<sequence length="123" mass="15178">MLAIVYSKDKIKETVEVPKPYEWAVDEWYYERKMEDYKAWKAKKEELAREKLARDQIAREQRLLQLAREHEEELATSRSYYNLFEDDAYQDESYDNDKDDFEALYYEEVHLVFDREKSPKFHF</sequence>
<dbReference type="EMBL" id="BKCJ010006609">
    <property type="protein sequence ID" value="GEU73023.1"/>
    <property type="molecule type" value="Genomic_DNA"/>
</dbReference>
<accession>A0A6L2MGA4</accession>
<name>A0A6L2MGA4_TANCI</name>
<gene>
    <name evidence="1" type="ORF">Tci_045001</name>
</gene>